<name>A0A812T210_9DINO</name>
<organism evidence="1 2">
    <name type="scientific">Symbiodinium necroappetens</name>
    <dbReference type="NCBI Taxonomy" id="1628268"/>
    <lineage>
        <taxon>Eukaryota</taxon>
        <taxon>Sar</taxon>
        <taxon>Alveolata</taxon>
        <taxon>Dinophyceae</taxon>
        <taxon>Suessiales</taxon>
        <taxon>Symbiodiniaceae</taxon>
        <taxon>Symbiodinium</taxon>
    </lineage>
</organism>
<keyword evidence="2" id="KW-1185">Reference proteome</keyword>
<reference evidence="1" key="1">
    <citation type="submission" date="2021-02" db="EMBL/GenBank/DDBJ databases">
        <authorList>
            <person name="Dougan E. K."/>
            <person name="Rhodes N."/>
            <person name="Thang M."/>
            <person name="Chan C."/>
        </authorList>
    </citation>
    <scope>NUCLEOTIDE SEQUENCE</scope>
</reference>
<feature type="non-terminal residue" evidence="1">
    <location>
        <position position="55"/>
    </location>
</feature>
<dbReference type="EMBL" id="CAJNJA010022920">
    <property type="protein sequence ID" value="CAE7502295.1"/>
    <property type="molecule type" value="Genomic_DNA"/>
</dbReference>
<sequence length="55" mass="5907">MVDPACAGRPHGAVCDIHCSPGYDPDPEASRYVCEASEWRIVNGKSTPCIEKSCP</sequence>
<proteinExistence type="predicted"/>
<evidence type="ECO:0000313" key="1">
    <source>
        <dbReference type="EMBL" id="CAE7502295.1"/>
    </source>
</evidence>
<accession>A0A812T210</accession>
<protein>
    <recommendedName>
        <fullName evidence="3">Sushi domain-containing protein</fullName>
    </recommendedName>
</protein>
<dbReference type="AlphaFoldDB" id="A0A812T210"/>
<gene>
    <name evidence="1" type="ORF">SNEC2469_LOCUS14309</name>
</gene>
<dbReference type="Proteomes" id="UP000601435">
    <property type="component" value="Unassembled WGS sequence"/>
</dbReference>
<evidence type="ECO:0008006" key="3">
    <source>
        <dbReference type="Google" id="ProtNLM"/>
    </source>
</evidence>
<comment type="caution">
    <text evidence="1">The sequence shown here is derived from an EMBL/GenBank/DDBJ whole genome shotgun (WGS) entry which is preliminary data.</text>
</comment>
<evidence type="ECO:0000313" key="2">
    <source>
        <dbReference type="Proteomes" id="UP000601435"/>
    </source>
</evidence>